<evidence type="ECO:0000256" key="1">
    <source>
        <dbReference type="ARBA" id="ARBA00006249"/>
    </source>
</evidence>
<dbReference type="EC" id="3.1.1.-" evidence="8"/>
<dbReference type="EMBL" id="JAGTJQ010000006">
    <property type="protein sequence ID" value="KAH7029751.1"/>
    <property type="molecule type" value="Genomic_DNA"/>
</dbReference>
<dbReference type="InterPro" id="IPR011118">
    <property type="entry name" value="Tannase/feruloyl_esterase"/>
</dbReference>
<proteinExistence type="inferred from homology"/>
<evidence type="ECO:0000256" key="6">
    <source>
        <dbReference type="ARBA" id="ARBA00022837"/>
    </source>
</evidence>
<dbReference type="Proteomes" id="UP000756346">
    <property type="component" value="Unassembled WGS sequence"/>
</dbReference>
<dbReference type="Pfam" id="PF07519">
    <property type="entry name" value="Tannase"/>
    <property type="match status" value="1"/>
</dbReference>
<dbReference type="InterPro" id="IPR029058">
    <property type="entry name" value="AB_hydrolase_fold"/>
</dbReference>
<gene>
    <name evidence="9" type="ORF">B0I36DRAFT_350573</name>
</gene>
<dbReference type="SUPFAM" id="SSF53474">
    <property type="entry name" value="alpha/beta-Hydrolases"/>
    <property type="match status" value="1"/>
</dbReference>
<evidence type="ECO:0000256" key="4">
    <source>
        <dbReference type="ARBA" id="ARBA00022729"/>
    </source>
</evidence>
<evidence type="ECO:0000256" key="8">
    <source>
        <dbReference type="RuleBase" id="RU361238"/>
    </source>
</evidence>
<dbReference type="GO" id="GO:0046872">
    <property type="term" value="F:metal ion binding"/>
    <property type="evidence" value="ECO:0007669"/>
    <property type="project" value="UniProtKB-KW"/>
</dbReference>
<comment type="caution">
    <text evidence="9">The sequence shown here is derived from an EMBL/GenBank/DDBJ whole genome shotgun (WGS) entry which is preliminary data.</text>
</comment>
<dbReference type="GO" id="GO:0030600">
    <property type="term" value="F:feruloyl esterase activity"/>
    <property type="evidence" value="ECO:0007669"/>
    <property type="project" value="UniProtKB-ARBA"/>
</dbReference>
<protein>
    <recommendedName>
        <fullName evidence="8">Carboxylic ester hydrolase</fullName>
        <ecNumber evidence="8">3.1.1.-</ecNumber>
    </recommendedName>
</protein>
<keyword evidence="3" id="KW-0479">Metal-binding</keyword>
<dbReference type="Gene3D" id="3.40.50.1820">
    <property type="entry name" value="alpha/beta hydrolase"/>
    <property type="match status" value="1"/>
</dbReference>
<reference evidence="9" key="1">
    <citation type="journal article" date="2021" name="Nat. Commun.">
        <title>Genetic determinants of endophytism in the Arabidopsis root mycobiome.</title>
        <authorList>
            <person name="Mesny F."/>
            <person name="Miyauchi S."/>
            <person name="Thiergart T."/>
            <person name="Pickel B."/>
            <person name="Atanasova L."/>
            <person name="Karlsson M."/>
            <person name="Huettel B."/>
            <person name="Barry K.W."/>
            <person name="Haridas S."/>
            <person name="Chen C."/>
            <person name="Bauer D."/>
            <person name="Andreopoulos W."/>
            <person name="Pangilinan J."/>
            <person name="LaButti K."/>
            <person name="Riley R."/>
            <person name="Lipzen A."/>
            <person name="Clum A."/>
            <person name="Drula E."/>
            <person name="Henrissat B."/>
            <person name="Kohler A."/>
            <person name="Grigoriev I.V."/>
            <person name="Martin F.M."/>
            <person name="Hacquard S."/>
        </authorList>
    </citation>
    <scope>NUCLEOTIDE SEQUENCE</scope>
    <source>
        <strain evidence="9">MPI-CAGE-CH-0230</strain>
    </source>
</reference>
<evidence type="ECO:0000256" key="2">
    <source>
        <dbReference type="ARBA" id="ARBA00022487"/>
    </source>
</evidence>
<keyword evidence="10" id="KW-1185">Reference proteome</keyword>
<name>A0A9P8Y7T6_9PEZI</name>
<comment type="similarity">
    <text evidence="1 8">Belongs to the tannase family.</text>
</comment>
<keyword evidence="2" id="KW-0719">Serine esterase</keyword>
<dbReference type="PANTHER" id="PTHR33938">
    <property type="entry name" value="FERULOYL ESTERASE B-RELATED"/>
    <property type="match status" value="1"/>
</dbReference>
<accession>A0A9P8Y7T6</accession>
<dbReference type="OrthoDB" id="3039123at2759"/>
<evidence type="ECO:0000256" key="7">
    <source>
        <dbReference type="ARBA" id="ARBA00023157"/>
    </source>
</evidence>
<dbReference type="AlphaFoldDB" id="A0A9P8Y7T6"/>
<dbReference type="RefSeq" id="XP_046012039.1">
    <property type="nucleotide sequence ID" value="XM_046156917.1"/>
</dbReference>
<keyword evidence="7" id="KW-1015">Disulfide bond</keyword>
<evidence type="ECO:0000313" key="9">
    <source>
        <dbReference type="EMBL" id="KAH7029751.1"/>
    </source>
</evidence>
<evidence type="ECO:0000256" key="3">
    <source>
        <dbReference type="ARBA" id="ARBA00022723"/>
    </source>
</evidence>
<evidence type="ECO:0000256" key="5">
    <source>
        <dbReference type="ARBA" id="ARBA00022801"/>
    </source>
</evidence>
<keyword evidence="5 8" id="KW-0378">Hydrolase</keyword>
<organism evidence="9 10">
    <name type="scientific">Microdochium trichocladiopsis</name>
    <dbReference type="NCBI Taxonomy" id="1682393"/>
    <lineage>
        <taxon>Eukaryota</taxon>
        <taxon>Fungi</taxon>
        <taxon>Dikarya</taxon>
        <taxon>Ascomycota</taxon>
        <taxon>Pezizomycotina</taxon>
        <taxon>Sordariomycetes</taxon>
        <taxon>Xylariomycetidae</taxon>
        <taxon>Xylariales</taxon>
        <taxon>Microdochiaceae</taxon>
        <taxon>Microdochium</taxon>
    </lineage>
</organism>
<keyword evidence="6" id="KW-0106">Calcium</keyword>
<keyword evidence="4" id="KW-0732">Signal</keyword>
<dbReference type="GeneID" id="70186463"/>
<evidence type="ECO:0000313" key="10">
    <source>
        <dbReference type="Proteomes" id="UP000756346"/>
    </source>
</evidence>
<dbReference type="PANTHER" id="PTHR33938:SF13">
    <property type="entry name" value="CARBOXYLIC ESTER HYDROLASE"/>
    <property type="match status" value="1"/>
</dbReference>
<sequence>MSASALSSACAPAHFGDITLAGADILGISAQLLTNVTETSLGDFRYTQPTVQLTNASFCNVTVTYTHPGQGDRISVEAWLPLTNWNNRYQAVGGGGWIAGRSYISYVNMYGALADGFATSSTDAGLYPVGSPEAAPWATVSPGNPNLYNLNNMASVSLNDQAILSKAIIKQFYGSGPEYSYWSGCSQGGRQGLMLAQRYPDAYDGISAGAPAINWSEFIQAIQWPQQVMNELGYYPFPCELDALTAAAVTACDGLDGIEDGIIGEPVACLKEFDPFSKVGTTIQCAQTNSSMAITQAAAVVANATWNGMTTAGGKQTWFGILPGTDITGSSILAPGASPVAATTCNATACVGTPMIIGPEWIKFFVARDAELDLQNITRKDWDRLAHLSLSMYNSMVGSNDPDLSLFRERGGKIVSFHGLADIIIPPQGSEHYYKAVEAEVGNMDEFYRYYEVPGLAHCYGGNGGRPDSLFAQLRLWVENGTLPESSPHKITNKQGTTENRILCPYPQKAIYDPSCGQTGNADCFSCAVVSEL</sequence>